<keyword evidence="3" id="KW-0732">Signal</keyword>
<dbReference type="Pfam" id="PF07502">
    <property type="entry name" value="MANEC"/>
    <property type="match status" value="1"/>
</dbReference>
<evidence type="ECO:0000256" key="1">
    <source>
        <dbReference type="ARBA" id="ARBA00004479"/>
    </source>
</evidence>
<feature type="region of interest" description="Disordered" evidence="7">
    <location>
        <begin position="348"/>
        <end position="377"/>
    </location>
</feature>
<evidence type="ECO:0000256" key="4">
    <source>
        <dbReference type="ARBA" id="ARBA00022989"/>
    </source>
</evidence>
<keyword evidence="11" id="KW-1185">Reference proteome</keyword>
<dbReference type="GO" id="GO:0016020">
    <property type="term" value="C:membrane"/>
    <property type="evidence" value="ECO:0007669"/>
    <property type="project" value="UniProtKB-SubCell"/>
</dbReference>
<feature type="compositionally biased region" description="Polar residues" evidence="7">
    <location>
        <begin position="256"/>
        <end position="266"/>
    </location>
</feature>
<evidence type="ECO:0000259" key="9">
    <source>
        <dbReference type="PROSITE" id="PS50986"/>
    </source>
</evidence>
<keyword evidence="2 8" id="KW-0812">Transmembrane</keyword>
<organism evidence="10 11">
    <name type="scientific">Amblyomma americanum</name>
    <name type="common">Lone star tick</name>
    <dbReference type="NCBI Taxonomy" id="6943"/>
    <lineage>
        <taxon>Eukaryota</taxon>
        <taxon>Metazoa</taxon>
        <taxon>Ecdysozoa</taxon>
        <taxon>Arthropoda</taxon>
        <taxon>Chelicerata</taxon>
        <taxon>Arachnida</taxon>
        <taxon>Acari</taxon>
        <taxon>Parasitiformes</taxon>
        <taxon>Ixodida</taxon>
        <taxon>Ixodoidea</taxon>
        <taxon>Ixodidae</taxon>
        <taxon>Amblyomminae</taxon>
        <taxon>Amblyomma</taxon>
    </lineage>
</organism>
<protein>
    <recommendedName>
        <fullName evidence="9">MANSC domain-containing protein</fullName>
    </recommendedName>
</protein>
<feature type="compositionally biased region" description="Basic and acidic residues" evidence="7">
    <location>
        <begin position="423"/>
        <end position="432"/>
    </location>
</feature>
<sequence length="508" mass="53585">MLISAANVTNAGVNSDFLRRYRRAGKCGPQTCNALSLRTQLPNMGNGGGSSSRLLRLATTAAAVLLLLAWSPAVTAMGPESQCDPPGVWQTGQALDETASRDSGANVSLIEPTRSGKLQECVDRCCKRNDCSVATVKVQDKGTVLCALFNCDPPEKCIFKKSARLLSLDRTAAAFLRRVVAGWPKYSNVEVHTGNLSSADATSTSSSASPTADTTLPFLAEATTAGSVASSTAGVVEKLTASTTSAPRTSTEDSDANSPVPTSGDVTKASVLNASITTSTTRSPLGLSGILDLLNHVAESRTRSSLQEEASSSTESDDHVSRTSQAMSSTPSTTEAAHLLNASSTTADVDISPPAFSDIPEQSSSTQTTMRTSTTVSPALEASMKKIVPTNGFDGEAWWSHISVPLKVSNPATNASSVTKRPNATEKTADMDKSNDLRRPIQIFAPTTLNVDLVPKASPSISLVIGLCLGLLLIFVVMGLIGRRILDVWQRRHYSKMDFLVDGMYHVT</sequence>
<gene>
    <name evidence="10" type="ORF">V5799_004386</name>
</gene>
<feature type="region of interest" description="Disordered" evidence="7">
    <location>
        <begin position="240"/>
        <end position="266"/>
    </location>
</feature>
<dbReference type="AlphaFoldDB" id="A0AAQ4D692"/>
<evidence type="ECO:0000256" key="5">
    <source>
        <dbReference type="ARBA" id="ARBA00023136"/>
    </source>
</evidence>
<dbReference type="InterPro" id="IPR013980">
    <property type="entry name" value="MANSC_dom"/>
</dbReference>
<feature type="compositionally biased region" description="Low complexity" evidence="7">
    <location>
        <begin position="363"/>
        <end position="377"/>
    </location>
</feature>
<feature type="compositionally biased region" description="Polar residues" evidence="7">
    <location>
        <begin position="303"/>
        <end position="314"/>
    </location>
</feature>
<dbReference type="PANTHER" id="PTHR46876">
    <property type="entry name" value="LOW-DENSITY LIPOPROTEIN RECEPTOR-RELATED PROTEIN 11"/>
    <property type="match status" value="1"/>
</dbReference>
<reference evidence="10 11" key="1">
    <citation type="journal article" date="2023" name="Arcadia Sci">
        <title>De novo assembly of a long-read Amblyomma americanum tick genome.</title>
        <authorList>
            <person name="Chou S."/>
            <person name="Poskanzer K.E."/>
            <person name="Rollins M."/>
            <person name="Thuy-Boun P.S."/>
        </authorList>
    </citation>
    <scope>NUCLEOTIDE SEQUENCE [LARGE SCALE GENOMIC DNA]</scope>
    <source>
        <strain evidence="10">F_SG_1</strain>
        <tissue evidence="10">Salivary glands</tissue>
    </source>
</reference>
<evidence type="ECO:0000256" key="6">
    <source>
        <dbReference type="ARBA" id="ARBA00023180"/>
    </source>
</evidence>
<accession>A0AAQ4D692</accession>
<dbReference type="EMBL" id="JARKHS020034618">
    <property type="protein sequence ID" value="KAK8757982.1"/>
    <property type="molecule type" value="Genomic_DNA"/>
</dbReference>
<evidence type="ECO:0000256" key="8">
    <source>
        <dbReference type="SAM" id="Phobius"/>
    </source>
</evidence>
<feature type="compositionally biased region" description="Polar residues" evidence="7">
    <location>
        <begin position="412"/>
        <end position="422"/>
    </location>
</feature>
<comment type="caution">
    <text evidence="10">The sequence shown here is derived from an EMBL/GenBank/DDBJ whole genome shotgun (WGS) entry which is preliminary data.</text>
</comment>
<proteinExistence type="predicted"/>
<dbReference type="Proteomes" id="UP001321473">
    <property type="component" value="Unassembled WGS sequence"/>
</dbReference>
<feature type="compositionally biased region" description="Low complexity" evidence="7">
    <location>
        <begin position="240"/>
        <end position="249"/>
    </location>
</feature>
<keyword evidence="5 8" id="KW-0472">Membrane</keyword>
<feature type="compositionally biased region" description="Polar residues" evidence="7">
    <location>
        <begin position="322"/>
        <end position="335"/>
    </location>
</feature>
<dbReference type="PANTHER" id="PTHR46876:SF3">
    <property type="entry name" value="MANSC DOMAIN CONTAINING 1"/>
    <property type="match status" value="1"/>
</dbReference>
<dbReference type="InterPro" id="IPR011106">
    <property type="entry name" value="MANSC_N"/>
</dbReference>
<feature type="domain" description="MANSC" evidence="9">
    <location>
        <begin position="91"/>
        <end position="168"/>
    </location>
</feature>
<evidence type="ECO:0000256" key="3">
    <source>
        <dbReference type="ARBA" id="ARBA00022729"/>
    </source>
</evidence>
<comment type="subcellular location">
    <subcellularLocation>
        <location evidence="1">Membrane</location>
        <topology evidence="1">Single-pass type I membrane protein</topology>
    </subcellularLocation>
</comment>
<dbReference type="PROSITE" id="PS50986">
    <property type="entry name" value="MANSC"/>
    <property type="match status" value="1"/>
</dbReference>
<feature type="region of interest" description="Disordered" evidence="7">
    <location>
        <begin position="412"/>
        <end position="432"/>
    </location>
</feature>
<feature type="region of interest" description="Disordered" evidence="7">
    <location>
        <begin position="302"/>
        <end position="335"/>
    </location>
</feature>
<keyword evidence="4 8" id="KW-1133">Transmembrane helix</keyword>
<feature type="transmembrane region" description="Helical" evidence="8">
    <location>
        <begin position="461"/>
        <end position="482"/>
    </location>
</feature>
<evidence type="ECO:0000313" key="10">
    <source>
        <dbReference type="EMBL" id="KAK8757982.1"/>
    </source>
</evidence>
<evidence type="ECO:0000256" key="7">
    <source>
        <dbReference type="SAM" id="MobiDB-lite"/>
    </source>
</evidence>
<dbReference type="SMART" id="SM00765">
    <property type="entry name" value="MANEC"/>
    <property type="match status" value="1"/>
</dbReference>
<keyword evidence="6" id="KW-0325">Glycoprotein</keyword>
<evidence type="ECO:0000256" key="2">
    <source>
        <dbReference type="ARBA" id="ARBA00022692"/>
    </source>
</evidence>
<evidence type="ECO:0000313" key="11">
    <source>
        <dbReference type="Proteomes" id="UP001321473"/>
    </source>
</evidence>
<name>A0AAQ4D692_AMBAM</name>